<dbReference type="OrthoDB" id="1726119at2759"/>
<feature type="region of interest" description="Disordered" evidence="2">
    <location>
        <begin position="1"/>
        <end position="23"/>
    </location>
</feature>
<name>A0A8H8DG48_9FUNG</name>
<evidence type="ECO:0000256" key="1">
    <source>
        <dbReference type="PROSITE-ProRule" id="PRU00339"/>
    </source>
</evidence>
<dbReference type="SUPFAM" id="SSF48452">
    <property type="entry name" value="TPR-like"/>
    <property type="match status" value="2"/>
</dbReference>
<dbReference type="Pfam" id="PF03704">
    <property type="entry name" value="BTAD"/>
    <property type="match status" value="1"/>
</dbReference>
<feature type="non-terminal residue" evidence="5">
    <location>
        <position position="390"/>
    </location>
</feature>
<feature type="repeat" description="TPR" evidence="1">
    <location>
        <begin position="118"/>
        <end position="151"/>
    </location>
</feature>
<keyword evidence="3" id="KW-0732">Signal</keyword>
<keyword evidence="1" id="KW-0802">TPR repeat</keyword>
<accession>A0A8H8DG48</accession>
<feature type="domain" description="Bacterial transcriptional activator" evidence="4">
    <location>
        <begin position="53"/>
        <end position="163"/>
    </location>
</feature>
<evidence type="ECO:0000256" key="2">
    <source>
        <dbReference type="SAM" id="MobiDB-lite"/>
    </source>
</evidence>
<dbReference type="InterPro" id="IPR005158">
    <property type="entry name" value="BTAD"/>
</dbReference>
<gene>
    <name evidence="5" type="ORF">BJ554DRAFT_2671</name>
</gene>
<feature type="signal peptide" evidence="3">
    <location>
        <begin position="1"/>
        <end position="50"/>
    </location>
</feature>
<evidence type="ECO:0000259" key="4">
    <source>
        <dbReference type="Pfam" id="PF03704"/>
    </source>
</evidence>
<dbReference type="PROSITE" id="PS50005">
    <property type="entry name" value="TPR"/>
    <property type="match status" value="1"/>
</dbReference>
<evidence type="ECO:0000313" key="5">
    <source>
        <dbReference type="EMBL" id="KAG5457344.1"/>
    </source>
</evidence>
<dbReference type="AlphaFoldDB" id="A0A8H8DG48"/>
<dbReference type="InterPro" id="IPR051727">
    <property type="entry name" value="DnaJ_C3_Co-chaperones"/>
</dbReference>
<keyword evidence="6" id="KW-1185">Reference proteome</keyword>
<dbReference type="InterPro" id="IPR011990">
    <property type="entry name" value="TPR-like_helical_dom_sf"/>
</dbReference>
<protein>
    <recommendedName>
        <fullName evidence="4">Bacterial transcriptional activator domain-containing protein</fullName>
    </recommendedName>
</protein>
<dbReference type="InterPro" id="IPR019734">
    <property type="entry name" value="TPR_rpt"/>
</dbReference>
<dbReference type="PANTHER" id="PTHR44140:SF2">
    <property type="entry name" value="LD25575P"/>
    <property type="match status" value="1"/>
</dbReference>
<evidence type="ECO:0000256" key="3">
    <source>
        <dbReference type="SAM" id="SignalP"/>
    </source>
</evidence>
<proteinExistence type="predicted"/>
<feature type="chain" id="PRO_5034726341" description="Bacterial transcriptional activator domain-containing protein" evidence="3">
    <location>
        <begin position="51"/>
        <end position="390"/>
    </location>
</feature>
<dbReference type="GO" id="GO:0005783">
    <property type="term" value="C:endoplasmic reticulum"/>
    <property type="evidence" value="ECO:0007669"/>
    <property type="project" value="TreeGrafter"/>
</dbReference>
<dbReference type="PANTHER" id="PTHR44140">
    <property type="entry name" value="LD25575P"/>
    <property type="match status" value="1"/>
</dbReference>
<organism evidence="5 6">
    <name type="scientific">Olpidium bornovanus</name>
    <dbReference type="NCBI Taxonomy" id="278681"/>
    <lineage>
        <taxon>Eukaryota</taxon>
        <taxon>Fungi</taxon>
        <taxon>Fungi incertae sedis</taxon>
        <taxon>Olpidiomycota</taxon>
        <taxon>Olpidiomycotina</taxon>
        <taxon>Olpidiomycetes</taxon>
        <taxon>Olpidiales</taxon>
        <taxon>Olpidiaceae</taxon>
        <taxon>Olpidium</taxon>
    </lineage>
</organism>
<dbReference type="Proteomes" id="UP000673691">
    <property type="component" value="Unassembled WGS sequence"/>
</dbReference>
<dbReference type="GO" id="GO:0051787">
    <property type="term" value="F:misfolded protein binding"/>
    <property type="evidence" value="ECO:0007669"/>
    <property type="project" value="TreeGrafter"/>
</dbReference>
<reference evidence="5 6" key="1">
    <citation type="journal article" name="Sci. Rep.">
        <title>Genome-scale phylogenetic analyses confirm Olpidium as the closest living zoosporic fungus to the non-flagellated, terrestrial fungi.</title>
        <authorList>
            <person name="Chang Y."/>
            <person name="Rochon D."/>
            <person name="Sekimoto S."/>
            <person name="Wang Y."/>
            <person name="Chovatia M."/>
            <person name="Sandor L."/>
            <person name="Salamov A."/>
            <person name="Grigoriev I.V."/>
            <person name="Stajich J.E."/>
            <person name="Spatafora J.W."/>
        </authorList>
    </citation>
    <scope>NUCLEOTIDE SEQUENCE [LARGE SCALE GENOMIC DNA]</scope>
    <source>
        <strain evidence="5">S191</strain>
    </source>
</reference>
<dbReference type="GO" id="GO:0051087">
    <property type="term" value="F:protein-folding chaperone binding"/>
    <property type="evidence" value="ECO:0007669"/>
    <property type="project" value="TreeGrafter"/>
</dbReference>
<dbReference type="Gene3D" id="1.25.40.10">
    <property type="entry name" value="Tetratricopeptide repeat domain"/>
    <property type="match status" value="1"/>
</dbReference>
<evidence type="ECO:0000313" key="6">
    <source>
        <dbReference type="Proteomes" id="UP000673691"/>
    </source>
</evidence>
<dbReference type="SMART" id="SM00028">
    <property type="entry name" value="TPR"/>
    <property type="match status" value="4"/>
</dbReference>
<dbReference type="GO" id="GO:0034975">
    <property type="term" value="P:protein folding in endoplasmic reticulum"/>
    <property type="evidence" value="ECO:0007669"/>
    <property type="project" value="TreeGrafter"/>
</dbReference>
<comment type="caution">
    <text evidence="5">The sequence shown here is derived from an EMBL/GenBank/DDBJ whole genome shotgun (WGS) entry which is preliminary data.</text>
</comment>
<feature type="compositionally biased region" description="Low complexity" evidence="2">
    <location>
        <begin position="13"/>
        <end position="23"/>
    </location>
</feature>
<dbReference type="EMBL" id="JAEFCI010010243">
    <property type="protein sequence ID" value="KAG5457344.1"/>
    <property type="molecule type" value="Genomic_DNA"/>
</dbReference>
<sequence length="390" mass="42181">MGTRSSAPKGRPRPAAARPSRAPLPSAAPLLRLLLLAATLLAALPGFASGAEDSQTAQQHINEGNAHLAKRDFEAALRNFEQAVGELSGKLPAASATFRERQRNGCRVSRRPIDPLNYLSHFKKAATHLSLGRHSAALSDFDRVIELKPDFNQAIVQRAKILLRQGDLDQVAKDAKDVLRLGGDGIEAAKELLAAVQRTQSSTEEAEKAEERKDYGACVKHATIAAEGASAQISLRLRRARCNFASGETEEAIGDLTRVAALDPSAADPLITLAELNYYVLDNPDVAMRNVKQCLHYDPEHKTCKALFRKFKNLTKLLEKVVADSKAGRWASATGRLTGTGAAGAGTKGLLAEQEEAVKDIVDRLEIKETKLPKTFAARLYELACQGYST</sequence>